<accession>A0AAD9V077</accession>
<proteinExistence type="inferred from homology"/>
<dbReference type="SUPFAM" id="SSF81606">
    <property type="entry name" value="PP2C-like"/>
    <property type="match status" value="1"/>
</dbReference>
<evidence type="ECO:0000256" key="5">
    <source>
        <dbReference type="SAM" id="MobiDB-lite"/>
    </source>
</evidence>
<dbReference type="CDD" id="cd00143">
    <property type="entry name" value="PP2Cc"/>
    <property type="match status" value="1"/>
</dbReference>
<dbReference type="GO" id="GO:0004722">
    <property type="term" value="F:protein serine/threonine phosphatase activity"/>
    <property type="evidence" value="ECO:0007669"/>
    <property type="project" value="InterPro"/>
</dbReference>
<dbReference type="SMART" id="SM00332">
    <property type="entry name" value="PP2Cc"/>
    <property type="match status" value="1"/>
</dbReference>
<dbReference type="PROSITE" id="PS01032">
    <property type="entry name" value="PPM_1"/>
    <property type="match status" value="1"/>
</dbReference>
<keyword evidence="7" id="KW-0401">Integrin</keyword>
<keyword evidence="1" id="KW-0479">Metal-binding</keyword>
<evidence type="ECO:0000256" key="3">
    <source>
        <dbReference type="ARBA" id="ARBA00022912"/>
    </source>
</evidence>
<evidence type="ECO:0000256" key="2">
    <source>
        <dbReference type="ARBA" id="ARBA00022801"/>
    </source>
</evidence>
<evidence type="ECO:0000256" key="4">
    <source>
        <dbReference type="RuleBase" id="RU003465"/>
    </source>
</evidence>
<keyword evidence="3 4" id="KW-0904">Protein phosphatase</keyword>
<dbReference type="Pfam" id="PF00481">
    <property type="entry name" value="PP2C"/>
    <property type="match status" value="1"/>
</dbReference>
<evidence type="ECO:0000259" key="6">
    <source>
        <dbReference type="PROSITE" id="PS51746"/>
    </source>
</evidence>
<protein>
    <submittedName>
        <fullName evidence="7">Integrin-linked kinase-associated serine/threonine phosphatase 2C</fullName>
    </submittedName>
</protein>
<dbReference type="InterPro" id="IPR015655">
    <property type="entry name" value="PP2C"/>
</dbReference>
<dbReference type="GO" id="GO:0046872">
    <property type="term" value="F:metal ion binding"/>
    <property type="evidence" value="ECO:0007669"/>
    <property type="project" value="UniProtKB-KW"/>
</dbReference>
<reference evidence="7" key="2">
    <citation type="journal article" date="2023" name="Science">
        <title>Genomic signatures of disease resistance in endangered staghorn corals.</title>
        <authorList>
            <person name="Vollmer S.V."/>
            <person name="Selwyn J.D."/>
            <person name="Despard B.A."/>
            <person name="Roesel C.L."/>
        </authorList>
    </citation>
    <scope>NUCLEOTIDE SEQUENCE</scope>
    <source>
        <strain evidence="7">K2</strain>
    </source>
</reference>
<dbReference type="PANTHER" id="PTHR47992">
    <property type="entry name" value="PROTEIN PHOSPHATASE"/>
    <property type="match status" value="1"/>
</dbReference>
<sequence length="299" mass="33646">MDDLFGDLPPPGKCFPGVKFLQDSSYGLFYFLSAGEGGISEGNLYDDVPNPEFQSREKKRKCDKDDSNEELPSKRPVTQLKYKFRGFVAERKGEREDMQDAHVILDDFLAEFDNKPTEMSKMCYYGVFDGHAGHRASQFAAEHLHKNIMLKLPKGDTSNRDREIKKCLTEAYKKTDDDFLHDASKASPVWKDGSTAVSALVVDDVLYALLCRCAEDGKISVVSLSKDHSPSQGRACSRRLRSVTLDWRRQIQEMWRPDDVPNDPVSARFQLACDKIASEAVRKGSSDNVTVMVVSITSQ</sequence>
<dbReference type="InterPro" id="IPR036457">
    <property type="entry name" value="PPM-type-like_dom_sf"/>
</dbReference>
<evidence type="ECO:0000313" key="8">
    <source>
        <dbReference type="Proteomes" id="UP001249851"/>
    </source>
</evidence>
<dbReference type="GO" id="GO:0007229">
    <property type="term" value="P:integrin-mediated signaling pathway"/>
    <property type="evidence" value="ECO:0007669"/>
    <property type="project" value="UniProtKB-KW"/>
</dbReference>
<organism evidence="7 8">
    <name type="scientific">Acropora cervicornis</name>
    <name type="common">Staghorn coral</name>
    <dbReference type="NCBI Taxonomy" id="6130"/>
    <lineage>
        <taxon>Eukaryota</taxon>
        <taxon>Metazoa</taxon>
        <taxon>Cnidaria</taxon>
        <taxon>Anthozoa</taxon>
        <taxon>Hexacorallia</taxon>
        <taxon>Scleractinia</taxon>
        <taxon>Astrocoeniina</taxon>
        <taxon>Acroporidae</taxon>
        <taxon>Acropora</taxon>
    </lineage>
</organism>
<evidence type="ECO:0000313" key="7">
    <source>
        <dbReference type="EMBL" id="KAK2556489.1"/>
    </source>
</evidence>
<reference evidence="7" key="1">
    <citation type="journal article" date="2023" name="G3 (Bethesda)">
        <title>Whole genome assembly and annotation of the endangered Caribbean coral Acropora cervicornis.</title>
        <authorList>
            <person name="Selwyn J.D."/>
            <person name="Vollmer S.V."/>
        </authorList>
    </citation>
    <scope>NUCLEOTIDE SEQUENCE</scope>
    <source>
        <strain evidence="7">K2</strain>
    </source>
</reference>
<dbReference type="PROSITE" id="PS51746">
    <property type="entry name" value="PPM_2"/>
    <property type="match status" value="1"/>
</dbReference>
<keyword evidence="8" id="KW-1185">Reference proteome</keyword>
<dbReference type="InterPro" id="IPR000222">
    <property type="entry name" value="PP2C_BS"/>
</dbReference>
<dbReference type="AlphaFoldDB" id="A0AAD9V077"/>
<gene>
    <name evidence="7" type="ORF">P5673_021383</name>
</gene>
<feature type="region of interest" description="Disordered" evidence="5">
    <location>
        <begin position="43"/>
        <end position="75"/>
    </location>
</feature>
<keyword evidence="7" id="KW-0418">Kinase</keyword>
<feature type="domain" description="PPM-type phosphatase" evidence="6">
    <location>
        <begin position="84"/>
        <end position="296"/>
    </location>
</feature>
<dbReference type="GO" id="GO:0016301">
    <property type="term" value="F:kinase activity"/>
    <property type="evidence" value="ECO:0007669"/>
    <property type="project" value="UniProtKB-KW"/>
</dbReference>
<comment type="similarity">
    <text evidence="4">Belongs to the PP2C family.</text>
</comment>
<dbReference type="Gene3D" id="3.60.40.10">
    <property type="entry name" value="PPM-type phosphatase domain"/>
    <property type="match status" value="1"/>
</dbReference>
<comment type="caution">
    <text evidence="7">The sequence shown here is derived from an EMBL/GenBank/DDBJ whole genome shotgun (WGS) entry which is preliminary data.</text>
</comment>
<keyword evidence="7" id="KW-0808">Transferase</keyword>
<name>A0AAD9V077_ACRCE</name>
<feature type="compositionally biased region" description="Basic and acidic residues" evidence="5">
    <location>
        <begin position="54"/>
        <end position="65"/>
    </location>
</feature>
<dbReference type="EMBL" id="JARQWQ010000055">
    <property type="protein sequence ID" value="KAK2556489.1"/>
    <property type="molecule type" value="Genomic_DNA"/>
</dbReference>
<evidence type="ECO:0000256" key="1">
    <source>
        <dbReference type="ARBA" id="ARBA00022723"/>
    </source>
</evidence>
<dbReference type="Proteomes" id="UP001249851">
    <property type="component" value="Unassembled WGS sequence"/>
</dbReference>
<keyword evidence="2 4" id="KW-0378">Hydrolase</keyword>
<dbReference type="InterPro" id="IPR001932">
    <property type="entry name" value="PPM-type_phosphatase-like_dom"/>
</dbReference>